<dbReference type="CDD" id="cd14948">
    <property type="entry name" value="BACON"/>
    <property type="match status" value="1"/>
</dbReference>
<dbReference type="Gene3D" id="2.60.40.10">
    <property type="entry name" value="Immunoglobulins"/>
    <property type="match status" value="1"/>
</dbReference>
<keyword evidence="3" id="KW-0326">Glycosidase</keyword>
<dbReference type="GO" id="GO:0005576">
    <property type="term" value="C:extracellular region"/>
    <property type="evidence" value="ECO:0007669"/>
    <property type="project" value="TreeGrafter"/>
</dbReference>
<feature type="region of interest" description="Disordered" evidence="5">
    <location>
        <begin position="118"/>
        <end position="138"/>
    </location>
</feature>
<evidence type="ECO:0000256" key="3">
    <source>
        <dbReference type="ARBA" id="ARBA00023295"/>
    </source>
</evidence>
<dbReference type="InterPro" id="IPR001547">
    <property type="entry name" value="Glyco_hydro_5"/>
</dbReference>
<dbReference type="GO" id="GO:0009251">
    <property type="term" value="P:glucan catabolic process"/>
    <property type="evidence" value="ECO:0007669"/>
    <property type="project" value="TreeGrafter"/>
</dbReference>
<dbReference type="CAZy" id="GH5">
    <property type="family name" value="Glycoside Hydrolase Family 5"/>
</dbReference>
<dbReference type="GO" id="GO:0008422">
    <property type="term" value="F:beta-glucosidase activity"/>
    <property type="evidence" value="ECO:0007669"/>
    <property type="project" value="TreeGrafter"/>
</dbReference>
<dbReference type="SUPFAM" id="SSF51445">
    <property type="entry name" value="(Trans)glycosidases"/>
    <property type="match status" value="1"/>
</dbReference>
<reference evidence="8" key="1">
    <citation type="journal article" date="2009" name="J. Appl. Microbiol.">
        <title>Isolation and partial characterization of novel genes encoding acidic cellulases from metagenomes of buffalo rumens.</title>
        <authorList>
            <person name="Duan C.J."/>
            <person name="Xian L."/>
            <person name="Zhao G.C."/>
            <person name="Feng Y."/>
            <person name="Pang H."/>
            <person name="Bai X.-L."/>
            <person name="Tang J.L."/>
            <person name="Ma Q.-S."/>
            <person name="Feng J.X."/>
        </authorList>
    </citation>
    <scope>NUCLEOTIDE SEQUENCE</scope>
</reference>
<dbReference type="InterPro" id="IPR050386">
    <property type="entry name" value="Glycosyl_hydrolase_5"/>
</dbReference>
<dbReference type="InterPro" id="IPR024361">
    <property type="entry name" value="BACON"/>
</dbReference>
<keyword evidence="1" id="KW-0378">Hydrolase</keyword>
<keyword evidence="4" id="KW-0624">Polysaccharide degradation</keyword>
<evidence type="ECO:0000259" key="6">
    <source>
        <dbReference type="Pfam" id="PF00150"/>
    </source>
</evidence>
<evidence type="ECO:0000256" key="1">
    <source>
        <dbReference type="ARBA" id="ARBA00022801"/>
    </source>
</evidence>
<dbReference type="EMBL" id="EU449485">
    <property type="protein sequence ID" value="ACA61145.1"/>
    <property type="molecule type" value="Genomic_DNA"/>
</dbReference>
<evidence type="ECO:0000313" key="8">
    <source>
        <dbReference type="EMBL" id="ACA61145.1"/>
    </source>
</evidence>
<accession>B1PLI8</accession>
<evidence type="ECO:0000259" key="7">
    <source>
        <dbReference type="Pfam" id="PF13004"/>
    </source>
</evidence>
<feature type="domain" description="BACON" evidence="7">
    <location>
        <begin position="70"/>
        <end position="120"/>
    </location>
</feature>
<evidence type="ECO:0000256" key="2">
    <source>
        <dbReference type="ARBA" id="ARBA00023277"/>
    </source>
</evidence>
<dbReference type="Gene3D" id="3.20.20.80">
    <property type="entry name" value="Glycosidases"/>
    <property type="match status" value="1"/>
</dbReference>
<dbReference type="InterPro" id="IPR013783">
    <property type="entry name" value="Ig-like_fold"/>
</dbReference>
<proteinExistence type="predicted"/>
<evidence type="ECO:0000256" key="5">
    <source>
        <dbReference type="SAM" id="MobiDB-lite"/>
    </source>
</evidence>
<dbReference type="AlphaFoldDB" id="B1PLI8"/>
<name>B1PLI8_9ZZZZ</name>
<dbReference type="Pfam" id="PF00150">
    <property type="entry name" value="Cellulase"/>
    <property type="match status" value="1"/>
</dbReference>
<protein>
    <submittedName>
        <fullName evidence="8">Cellulase</fullName>
    </submittedName>
</protein>
<sequence length="532" mass="58715">MKKLRPIIWLAAACAFLTAPACTAVPPADKTEAPTTLTISENEIQVPAAGIENKTLTISAPSRPLVSGVPDWITWQDGVFDKYKSTCTVSVAPNTAYKSREAEITVTAGALSKTVRISQAAAQRPAPGPDPDPATENAQQLAERLGLGWNMGNQFDGYYNGSWAGAKEGYPDECVWQPGEGDEYKATQDTFDGVRAAGFTSVRIPVSWLKMIGPAPNYKIDNTWMERIYEVVGYAHTAGLNVIINTHHDENHGADNTYQWLDIKNAAKNSKLNETIKAEITAVWTQIAERFKDCGGWLIMEGFNELNDGGWGWSEEFKADPTKQCNILNEWNQVFVDAVRATGGKNATRWLAVPTYAANPEYTTYLTLPADPAGKTILAVHFYDPSDYTIGEKQYTDWGHTGAAGKKASWGNEDHVRQVFGKLKTNYLDKGIPVYLGEFGCSMRKRSESRAWSFYKYYMEYVVKAAKTYGLPCFLWDNGAAGAGQEQHGYIHHGTGACIGNAREVIDVMYKAWNNSDASYTLQSVYDNAPSY</sequence>
<keyword evidence="2" id="KW-0119">Carbohydrate metabolism</keyword>
<organism evidence="8">
    <name type="scientific">uncultured microorganism</name>
    <dbReference type="NCBI Taxonomy" id="358574"/>
    <lineage>
        <taxon>unclassified sequences</taxon>
        <taxon>environmental samples</taxon>
    </lineage>
</organism>
<dbReference type="Pfam" id="PF13004">
    <property type="entry name" value="BACON"/>
    <property type="match status" value="1"/>
</dbReference>
<dbReference type="InterPro" id="IPR017853">
    <property type="entry name" value="GH"/>
</dbReference>
<dbReference type="PANTHER" id="PTHR31297">
    <property type="entry name" value="GLUCAN ENDO-1,6-BETA-GLUCOSIDASE B"/>
    <property type="match status" value="1"/>
</dbReference>
<feature type="domain" description="Glycoside hydrolase family 5" evidence="6">
    <location>
        <begin position="181"/>
        <end position="481"/>
    </location>
</feature>
<dbReference type="PANTHER" id="PTHR31297:SF41">
    <property type="entry name" value="ENDOGLUCANASE, PUTATIVE (AFU_ORTHOLOGUE AFUA_5G01830)-RELATED"/>
    <property type="match status" value="1"/>
</dbReference>
<evidence type="ECO:0000256" key="4">
    <source>
        <dbReference type="ARBA" id="ARBA00023326"/>
    </source>
</evidence>